<evidence type="ECO:0000256" key="6">
    <source>
        <dbReference type="RuleBase" id="RU366034"/>
    </source>
</evidence>
<dbReference type="PANTHER" id="PTHR35201:SF4">
    <property type="entry name" value="BETA-PINACENE SYNTHASE-RELATED"/>
    <property type="match status" value="1"/>
</dbReference>
<gene>
    <name evidence="7" type="ORF">VKT23_007655</name>
</gene>
<dbReference type="InterPro" id="IPR008949">
    <property type="entry name" value="Isoprenoid_synthase_dom_sf"/>
</dbReference>
<dbReference type="SFLD" id="SFLDG01020">
    <property type="entry name" value="Terpene_Cyclase_Like_2"/>
    <property type="match status" value="1"/>
</dbReference>
<sequence>MPITISKPQQFVVPDLFASCNIEGAKNPYCQKAGEESTAWLIGHGILTDNKRATVVSGLNELLVARAYPFAGYEQLRTCCDFVNLLFAVDELSDEQSSKDARVTLEKFLNALKDPNNQDSSPLATMTKEYRARYFKLAGPQTSRRFLEHCEKYVECVFKEAELRERNQVLDLEAFIPLRRENSAVRLCFDHFEYALGLNLPQEVFDDPVFLEAYWAGIDLVCWSNASPHDIYSYNMEQAKGLDGNNVVTVLMKTYDFDLQTACDYAGFYFKKLMAQLDMAKVRLPSWGPVVDAQVAQYVEAIGYWVRGNLDWSFESNRYFGPCHNEIKSTRVVTLLPLESGAQECDSGDED</sequence>
<comment type="similarity">
    <text evidence="2 6">Belongs to the terpene synthase family.</text>
</comment>
<dbReference type="EMBL" id="JBANRG010000010">
    <property type="protein sequence ID" value="KAK7463069.1"/>
    <property type="molecule type" value="Genomic_DNA"/>
</dbReference>
<dbReference type="SFLD" id="SFLDS00005">
    <property type="entry name" value="Isoprenoid_Synthase_Type_I"/>
    <property type="match status" value="1"/>
</dbReference>
<proteinExistence type="inferred from homology"/>
<comment type="caution">
    <text evidence="7">The sequence shown here is derived from an EMBL/GenBank/DDBJ whole genome shotgun (WGS) entry which is preliminary data.</text>
</comment>
<dbReference type="SUPFAM" id="SSF48576">
    <property type="entry name" value="Terpenoid synthases"/>
    <property type="match status" value="1"/>
</dbReference>
<dbReference type="Pfam" id="PF19086">
    <property type="entry name" value="Terpene_syn_C_2"/>
    <property type="match status" value="1"/>
</dbReference>
<dbReference type="PANTHER" id="PTHR35201">
    <property type="entry name" value="TERPENE SYNTHASE"/>
    <property type="match status" value="1"/>
</dbReference>
<name>A0ABR1JMZ2_9AGAR</name>
<evidence type="ECO:0000256" key="3">
    <source>
        <dbReference type="ARBA" id="ARBA00022723"/>
    </source>
</evidence>
<evidence type="ECO:0000256" key="4">
    <source>
        <dbReference type="ARBA" id="ARBA00022842"/>
    </source>
</evidence>
<dbReference type="EC" id="4.2.3.-" evidence="6"/>
<organism evidence="7 8">
    <name type="scientific">Marasmiellus scandens</name>
    <dbReference type="NCBI Taxonomy" id="2682957"/>
    <lineage>
        <taxon>Eukaryota</taxon>
        <taxon>Fungi</taxon>
        <taxon>Dikarya</taxon>
        <taxon>Basidiomycota</taxon>
        <taxon>Agaricomycotina</taxon>
        <taxon>Agaricomycetes</taxon>
        <taxon>Agaricomycetidae</taxon>
        <taxon>Agaricales</taxon>
        <taxon>Marasmiineae</taxon>
        <taxon>Omphalotaceae</taxon>
        <taxon>Marasmiellus</taxon>
    </lineage>
</organism>
<evidence type="ECO:0000256" key="2">
    <source>
        <dbReference type="ARBA" id="ARBA00006333"/>
    </source>
</evidence>
<keyword evidence="5 6" id="KW-0456">Lyase</keyword>
<evidence type="ECO:0000256" key="1">
    <source>
        <dbReference type="ARBA" id="ARBA00001946"/>
    </source>
</evidence>
<keyword evidence="4 6" id="KW-0460">Magnesium</keyword>
<evidence type="ECO:0000313" key="8">
    <source>
        <dbReference type="Proteomes" id="UP001498398"/>
    </source>
</evidence>
<keyword evidence="8" id="KW-1185">Reference proteome</keyword>
<accession>A0ABR1JMZ2</accession>
<protein>
    <recommendedName>
        <fullName evidence="6">Terpene synthase</fullName>
        <ecNumber evidence="6">4.2.3.-</ecNumber>
    </recommendedName>
</protein>
<dbReference type="InterPro" id="IPR034686">
    <property type="entry name" value="Terpene_cyclase-like_2"/>
</dbReference>
<comment type="cofactor">
    <cofactor evidence="1 6">
        <name>Mg(2+)</name>
        <dbReference type="ChEBI" id="CHEBI:18420"/>
    </cofactor>
</comment>
<keyword evidence="3 6" id="KW-0479">Metal-binding</keyword>
<dbReference type="Proteomes" id="UP001498398">
    <property type="component" value="Unassembled WGS sequence"/>
</dbReference>
<dbReference type="Gene3D" id="1.10.600.10">
    <property type="entry name" value="Farnesyl Diphosphate Synthase"/>
    <property type="match status" value="1"/>
</dbReference>
<evidence type="ECO:0000256" key="5">
    <source>
        <dbReference type="ARBA" id="ARBA00023239"/>
    </source>
</evidence>
<evidence type="ECO:0000313" key="7">
    <source>
        <dbReference type="EMBL" id="KAK7463069.1"/>
    </source>
</evidence>
<reference evidence="7 8" key="1">
    <citation type="submission" date="2024-01" db="EMBL/GenBank/DDBJ databases">
        <title>A draft genome for the cacao thread blight pathogen Marasmiellus scandens.</title>
        <authorList>
            <person name="Baruah I.K."/>
            <person name="Leung J."/>
            <person name="Bukari Y."/>
            <person name="Amoako-Attah I."/>
            <person name="Meinhardt L.W."/>
            <person name="Bailey B.A."/>
            <person name="Cohen S.P."/>
        </authorList>
    </citation>
    <scope>NUCLEOTIDE SEQUENCE [LARGE SCALE GENOMIC DNA]</scope>
    <source>
        <strain evidence="7 8">GH-19</strain>
    </source>
</reference>